<dbReference type="SUPFAM" id="SSF50249">
    <property type="entry name" value="Nucleic acid-binding proteins"/>
    <property type="match status" value="1"/>
</dbReference>
<dbReference type="Gene3D" id="3.30.420.10">
    <property type="entry name" value="Ribonuclease H-like superfamily/Ribonuclease H"/>
    <property type="match status" value="1"/>
</dbReference>
<dbReference type="GO" id="GO:0003676">
    <property type="term" value="F:nucleic acid binding"/>
    <property type="evidence" value="ECO:0007669"/>
    <property type="project" value="InterPro"/>
</dbReference>
<dbReference type="GO" id="GO:0006139">
    <property type="term" value="P:nucleobase-containing compound metabolic process"/>
    <property type="evidence" value="ECO:0007669"/>
    <property type="project" value="InterPro"/>
</dbReference>
<gene>
    <name evidence="4" type="ORF">PVW1_040026800</name>
</gene>
<feature type="signal peptide" evidence="2">
    <location>
        <begin position="1"/>
        <end position="25"/>
    </location>
</feature>
<comment type="caution">
    <text evidence="4">The sequence shown here is derived from an EMBL/GenBank/DDBJ whole genome shotgun (WGS) entry which is preliminary data.</text>
</comment>
<feature type="chain" id="PRO_5035830267" evidence="2">
    <location>
        <begin position="26"/>
        <end position="484"/>
    </location>
</feature>
<keyword evidence="2" id="KW-0732">Signal</keyword>
<evidence type="ECO:0000256" key="2">
    <source>
        <dbReference type="SAM" id="SignalP"/>
    </source>
</evidence>
<protein>
    <submittedName>
        <fullName evidence="4">(malaria parasite P. vivax) hypothetical protein</fullName>
    </submittedName>
</protein>
<dbReference type="InterPro" id="IPR012337">
    <property type="entry name" value="RNaseH-like_sf"/>
</dbReference>
<dbReference type="Proteomes" id="UP000779233">
    <property type="component" value="Unassembled WGS sequence"/>
</dbReference>
<dbReference type="EMBL" id="CAJZCX010000013">
    <property type="protein sequence ID" value="CAG9482753.1"/>
    <property type="molecule type" value="Genomic_DNA"/>
</dbReference>
<name>A0A8S4HHX7_PLAVI</name>
<dbReference type="SUPFAM" id="SSF53098">
    <property type="entry name" value="Ribonuclease H-like"/>
    <property type="match status" value="1"/>
</dbReference>
<evidence type="ECO:0000313" key="4">
    <source>
        <dbReference type="EMBL" id="CAG9482753.1"/>
    </source>
</evidence>
<evidence type="ECO:0000313" key="5">
    <source>
        <dbReference type="Proteomes" id="UP000779233"/>
    </source>
</evidence>
<dbReference type="Pfam" id="PF01612">
    <property type="entry name" value="DNA_pol_A_exo1"/>
    <property type="match status" value="1"/>
</dbReference>
<sequence>MFFFWRTLKGSDVCCVIFLGPLAHGWQHVVGPSGMQAVCKRYASGMQAVCKRYASGMQSLCKRYENAMRTRGRMLRRLGAGTNGQVRRSASSVSYGYLNLTVSDKIMPYVEGLKKKVIYVSSSKDCKAYVQEIQKGVQAGKINCIGLDVEGYKIGRNGTVSIIQVCTQDVYLFDLYKCDNSYLFVKCLKELLEDRRVIKITHDCREDCSILFNQYSICLNKTFDTQVAFNLLLKETKKDLYQISYDDLLYKCLLLNNKHKIYFHKMISLDQKIYLKRPIAKELIQYAIQDVIYLKPLMWSLVDRLLRVCKDGEAGREPFGEDGEARSNPFGEDGEARSNPFGEDGEARSNPFGEENPRSIKNGDDVMSEGAHSNISEHKTNIIKRVTRLSERYINYQFLNTHVKNEKELQKGMTLDGMVVSCNNLNLYVKLNLSRRGVITNCMRNDFEIGDVVKCVILGFCNNDYIKLGLCDPSLCAVKREEGR</sequence>
<feature type="compositionally biased region" description="Basic and acidic residues" evidence="1">
    <location>
        <begin position="355"/>
        <end position="364"/>
    </location>
</feature>
<accession>A0A8S4HHX7</accession>
<dbReference type="PANTHER" id="PTHR46814">
    <property type="entry name" value="EGALITARIAN, ISOFORM B"/>
    <property type="match status" value="1"/>
</dbReference>
<dbReference type="InterPro" id="IPR036397">
    <property type="entry name" value="RNaseH_sf"/>
</dbReference>
<feature type="region of interest" description="Disordered" evidence="1">
    <location>
        <begin position="317"/>
        <end position="371"/>
    </location>
</feature>
<feature type="domain" description="3'-5' exonuclease" evidence="3">
    <location>
        <begin position="117"/>
        <end position="306"/>
    </location>
</feature>
<dbReference type="GO" id="GO:0008408">
    <property type="term" value="F:3'-5' exonuclease activity"/>
    <property type="evidence" value="ECO:0007669"/>
    <property type="project" value="InterPro"/>
</dbReference>
<evidence type="ECO:0000256" key="1">
    <source>
        <dbReference type="SAM" id="MobiDB-lite"/>
    </source>
</evidence>
<dbReference type="VEuPathDB" id="PlasmoDB:PVPAM_040031200"/>
<dbReference type="InterPro" id="IPR012340">
    <property type="entry name" value="NA-bd_OB-fold"/>
</dbReference>
<organism evidence="4 5">
    <name type="scientific">Plasmodium vivax</name>
    <name type="common">malaria parasite P. vivax</name>
    <dbReference type="NCBI Taxonomy" id="5855"/>
    <lineage>
        <taxon>Eukaryota</taxon>
        <taxon>Sar</taxon>
        <taxon>Alveolata</taxon>
        <taxon>Apicomplexa</taxon>
        <taxon>Aconoidasida</taxon>
        <taxon>Haemosporida</taxon>
        <taxon>Plasmodiidae</taxon>
        <taxon>Plasmodium</taxon>
        <taxon>Plasmodium (Plasmodium)</taxon>
    </lineage>
</organism>
<dbReference type="SMART" id="SM00474">
    <property type="entry name" value="35EXOc"/>
    <property type="match status" value="1"/>
</dbReference>
<proteinExistence type="predicted"/>
<dbReference type="PANTHER" id="PTHR46814:SF1">
    <property type="entry name" value="EGALITARIAN, ISOFORM B"/>
    <property type="match status" value="1"/>
</dbReference>
<dbReference type="AlphaFoldDB" id="A0A8S4HHX7"/>
<reference evidence="4" key="1">
    <citation type="submission" date="2021-09" db="EMBL/GenBank/DDBJ databases">
        <authorList>
            <consortium name="Pathogen Informatics"/>
        </authorList>
    </citation>
    <scope>NUCLEOTIDE SEQUENCE</scope>
    <source>
        <strain evidence="4">PvW1</strain>
    </source>
</reference>
<evidence type="ECO:0000259" key="3">
    <source>
        <dbReference type="SMART" id="SM00474"/>
    </source>
</evidence>
<dbReference type="InterPro" id="IPR002562">
    <property type="entry name" value="3'-5'_exonuclease_dom"/>
</dbReference>